<comment type="catalytic activity">
    <reaction evidence="1">
        <text>a monocarboxylic acid amide + H2O = a monocarboxylate + NH4(+)</text>
        <dbReference type="Rhea" id="RHEA:12020"/>
        <dbReference type="ChEBI" id="CHEBI:15377"/>
        <dbReference type="ChEBI" id="CHEBI:28938"/>
        <dbReference type="ChEBI" id="CHEBI:35757"/>
        <dbReference type="ChEBI" id="CHEBI:83628"/>
        <dbReference type="EC" id="3.5.1.4"/>
    </reaction>
</comment>
<dbReference type="Proteomes" id="UP000515663">
    <property type="component" value="Chromosome"/>
</dbReference>
<dbReference type="InterPro" id="IPR036928">
    <property type="entry name" value="AS_sf"/>
</dbReference>
<dbReference type="GO" id="GO:0004040">
    <property type="term" value="F:amidase activity"/>
    <property type="evidence" value="ECO:0007669"/>
    <property type="project" value="UniProtKB-EC"/>
</dbReference>
<sequence length="489" mass="50985">MDINEYAGQDATGLAELIRTGQVSADEVRDTATAAVTAVDGELNAVVDGPWTSATIAPDGIDGPFSGVPFVFKDILCHAAGRPTRMGTRALSDGVTFDHDTELMARFKRAGLVGVANTTTPELALSSATVSALSGVTLNPWDATVTAGGSSGGSSVLVATGAVPLAHANDGGGSIRIPAARNGLVGLKPSRGRISLGPDQQEVMSGNAVEFAVTRTVRDCAALLDAVHGSIPGDRYGAPPPARRYVDEIVAPGRRLRIGVCTADWSSVPVDDEVADEVNRVARTLSELGHTVDIVAPRIDWDAMVAAFNTIWCFGTAPTVVALAEQSGAVIDENSFEETTLLSYRHGLTLGPLELATAFAEMNAISRTMADFMGDWDILLTPTASRVHVPVTHLADGGVPATSEEWVRRVLAEYPLSALYNITGAPAISLPTGWSPDGLPIGMHFGAAVNGESELIALAAELEDALPWHHRRPPAHVTTRAAAATAAGR</sequence>
<evidence type="ECO:0000313" key="5">
    <source>
        <dbReference type="EMBL" id="QMT00664.1"/>
    </source>
</evidence>
<dbReference type="EC" id="3.5.1.4" evidence="3"/>
<evidence type="ECO:0000313" key="6">
    <source>
        <dbReference type="Proteomes" id="UP000515663"/>
    </source>
</evidence>
<comment type="similarity">
    <text evidence="2">Belongs to the amidase family.</text>
</comment>
<evidence type="ECO:0000256" key="3">
    <source>
        <dbReference type="ARBA" id="ARBA00012922"/>
    </source>
</evidence>
<dbReference type="PANTHER" id="PTHR11895">
    <property type="entry name" value="TRANSAMIDASE"/>
    <property type="match status" value="1"/>
</dbReference>
<name>A0A7D7QGS8_9ACTN</name>
<dbReference type="RefSeq" id="WP_219849681.1">
    <property type="nucleotide sequence ID" value="NZ_CP059491.1"/>
</dbReference>
<dbReference type="InterPro" id="IPR023631">
    <property type="entry name" value="Amidase_dom"/>
</dbReference>
<reference evidence="6" key="1">
    <citation type="submission" date="2020-07" db="EMBL/GenBank/DDBJ databases">
        <title>novel species isolated from the respiratory tract of Marmot.</title>
        <authorList>
            <person name="Zhang G."/>
        </authorList>
    </citation>
    <scope>NUCLEOTIDE SEQUENCE [LARGE SCALE GENOMIC DNA]</scope>
    <source>
        <strain evidence="6">686</strain>
    </source>
</reference>
<dbReference type="PROSITE" id="PS00571">
    <property type="entry name" value="AMIDASES"/>
    <property type="match status" value="1"/>
</dbReference>
<evidence type="ECO:0000259" key="4">
    <source>
        <dbReference type="Pfam" id="PF01425"/>
    </source>
</evidence>
<gene>
    <name evidence="5" type="ORF">H1R19_17465</name>
</gene>
<organism evidence="5 6">
    <name type="scientific">Gordonia jinghuaiqii</name>
    <dbReference type="NCBI Taxonomy" id="2758710"/>
    <lineage>
        <taxon>Bacteria</taxon>
        <taxon>Bacillati</taxon>
        <taxon>Actinomycetota</taxon>
        <taxon>Actinomycetes</taxon>
        <taxon>Mycobacteriales</taxon>
        <taxon>Gordoniaceae</taxon>
        <taxon>Gordonia</taxon>
    </lineage>
</organism>
<dbReference type="InterPro" id="IPR000120">
    <property type="entry name" value="Amidase"/>
</dbReference>
<dbReference type="EMBL" id="CP059491">
    <property type="protein sequence ID" value="QMT00664.1"/>
    <property type="molecule type" value="Genomic_DNA"/>
</dbReference>
<accession>A0A7D7QGS8</accession>
<feature type="domain" description="Amidase" evidence="4">
    <location>
        <begin position="59"/>
        <end position="455"/>
    </location>
</feature>
<keyword evidence="6" id="KW-1185">Reference proteome</keyword>
<evidence type="ECO:0000256" key="2">
    <source>
        <dbReference type="ARBA" id="ARBA00009199"/>
    </source>
</evidence>
<dbReference type="SUPFAM" id="SSF75304">
    <property type="entry name" value="Amidase signature (AS) enzymes"/>
    <property type="match status" value="1"/>
</dbReference>
<dbReference type="InterPro" id="IPR020556">
    <property type="entry name" value="Amidase_CS"/>
</dbReference>
<proteinExistence type="inferred from homology"/>
<dbReference type="Gene3D" id="3.90.1300.10">
    <property type="entry name" value="Amidase signature (AS) domain"/>
    <property type="match status" value="1"/>
</dbReference>
<dbReference type="PANTHER" id="PTHR11895:SF7">
    <property type="entry name" value="GLUTAMYL-TRNA(GLN) AMIDOTRANSFERASE SUBUNIT A, MITOCHONDRIAL"/>
    <property type="match status" value="1"/>
</dbReference>
<evidence type="ECO:0000256" key="1">
    <source>
        <dbReference type="ARBA" id="ARBA00001311"/>
    </source>
</evidence>
<dbReference type="AlphaFoldDB" id="A0A7D7QGS8"/>
<protein>
    <recommendedName>
        <fullName evidence="3">amidase</fullName>
        <ecNumber evidence="3">3.5.1.4</ecNumber>
    </recommendedName>
</protein>
<dbReference type="KEGG" id="gji:H1R19_17465"/>
<dbReference type="Pfam" id="PF01425">
    <property type="entry name" value="Amidase"/>
    <property type="match status" value="1"/>
</dbReference>